<evidence type="ECO:0000259" key="8">
    <source>
        <dbReference type="Pfam" id="PF17681"/>
    </source>
</evidence>
<feature type="domain" description="Gamma tubulin complex component C-terminal" evidence="7">
    <location>
        <begin position="658"/>
        <end position="885"/>
    </location>
</feature>
<feature type="compositionally biased region" description="Basic residues" evidence="6">
    <location>
        <begin position="888"/>
        <end position="901"/>
    </location>
</feature>
<dbReference type="GO" id="GO:0031122">
    <property type="term" value="P:cytoplasmic microtubule organization"/>
    <property type="evidence" value="ECO:0007669"/>
    <property type="project" value="TreeGrafter"/>
</dbReference>
<accession>A0A165QW57</accession>
<name>A0A165QW57_EXIGL</name>
<keyword evidence="10" id="KW-1185">Reference proteome</keyword>
<organism evidence="9 10">
    <name type="scientific">Exidia glandulosa HHB12029</name>
    <dbReference type="NCBI Taxonomy" id="1314781"/>
    <lineage>
        <taxon>Eukaryota</taxon>
        <taxon>Fungi</taxon>
        <taxon>Dikarya</taxon>
        <taxon>Basidiomycota</taxon>
        <taxon>Agaricomycotina</taxon>
        <taxon>Agaricomycetes</taxon>
        <taxon>Auriculariales</taxon>
        <taxon>Exidiaceae</taxon>
        <taxon>Exidia</taxon>
    </lineage>
</organism>
<dbReference type="GO" id="GO:0000922">
    <property type="term" value="C:spindle pole"/>
    <property type="evidence" value="ECO:0007669"/>
    <property type="project" value="InterPro"/>
</dbReference>
<feature type="domain" description="Gamma tubulin complex component protein N-terminal" evidence="8">
    <location>
        <begin position="288"/>
        <end position="597"/>
    </location>
</feature>
<keyword evidence="4 5" id="KW-0206">Cytoskeleton</keyword>
<feature type="region of interest" description="Disordered" evidence="6">
    <location>
        <begin position="173"/>
        <end position="224"/>
    </location>
</feature>
<dbReference type="STRING" id="1314781.A0A165QW57"/>
<dbReference type="GO" id="GO:0007020">
    <property type="term" value="P:microtubule nucleation"/>
    <property type="evidence" value="ECO:0007669"/>
    <property type="project" value="InterPro"/>
</dbReference>
<dbReference type="GO" id="GO:0005874">
    <property type="term" value="C:microtubule"/>
    <property type="evidence" value="ECO:0007669"/>
    <property type="project" value="UniProtKB-KW"/>
</dbReference>
<evidence type="ECO:0000313" key="10">
    <source>
        <dbReference type="Proteomes" id="UP000077266"/>
    </source>
</evidence>
<dbReference type="PANTHER" id="PTHR19302:SF33">
    <property type="entry name" value="GAMMA-TUBULIN COMPLEX COMPONENT 5"/>
    <property type="match status" value="1"/>
</dbReference>
<dbReference type="GO" id="GO:0043015">
    <property type="term" value="F:gamma-tubulin binding"/>
    <property type="evidence" value="ECO:0007669"/>
    <property type="project" value="InterPro"/>
</dbReference>
<feature type="compositionally biased region" description="Acidic residues" evidence="6">
    <location>
        <begin position="908"/>
        <end position="917"/>
    </location>
</feature>
<dbReference type="Pfam" id="PF17681">
    <property type="entry name" value="GCP_N_terminal"/>
    <property type="match status" value="1"/>
</dbReference>
<feature type="region of interest" description="Disordered" evidence="6">
    <location>
        <begin position="886"/>
        <end position="940"/>
    </location>
</feature>
<evidence type="ECO:0000313" key="9">
    <source>
        <dbReference type="EMBL" id="KZW04152.1"/>
    </source>
</evidence>
<protein>
    <recommendedName>
        <fullName evidence="5">Spindle pole body component</fullName>
    </recommendedName>
</protein>
<dbReference type="GO" id="GO:0051011">
    <property type="term" value="F:microtubule minus-end binding"/>
    <property type="evidence" value="ECO:0007669"/>
    <property type="project" value="TreeGrafter"/>
</dbReference>
<comment type="similarity">
    <text evidence="1 5">Belongs to the TUBGCP family.</text>
</comment>
<dbReference type="Proteomes" id="UP000077266">
    <property type="component" value="Unassembled WGS sequence"/>
</dbReference>
<dbReference type="InterPro" id="IPR007259">
    <property type="entry name" value="GCP"/>
</dbReference>
<keyword evidence="2 5" id="KW-0963">Cytoplasm</keyword>
<sequence length="988" mass="108782">MPPQPPRPASAIASRLAHRPLSRHGPSPFSAARQQALTGLTRTLVSRTLTVAEDDVERVNAHVDRIVAQLANTSQAHNVISRREVDASYRDYEQRLRVTHSADVANALRDASTRLGALNIPITQQTALVEVLQFLLISANTPGTDTLTNAAAAREESGVPMRELTWSEIMNDPPFEGEHWVDDDDNESSGSLSDASLMSSFSFSPPHTPVGQDDLPAAPSRRPKVQGDVYAQRAIIEDLKRRQYWQDDFDFPVSRPFDSRDPSSLGPALTDTPLALNDKGFMREADVVRECLMALQGHSSVLGNDLQSNAASYCLAHTTPASFASILTRVSTLQARVLRVRDFVMEIYEAGLSVSSRHRPCRTLEAFASALDEQLRSFFETCAQKERTLSRAAGSSGSAVTTSLLGLLHDLRPADKLFAVLDDVLRDLAPAPPAPEEAVNSATAAPKLSTILCQMHAGAVARTLLDELYFAVQARLAIGDEVTAQHLCTVLCTTAGPVWAMCAGWLRDGMRVQGGEWGEQSLYGPNGEFFIERHDVSSSSPEFWAFGYTLRVPDEETETGNVVPVLFGRLSQSLLAVGKTIGLLRVMDVMHLARAVTDVVQTWPPMDSLLGGSLSLSALGDGWMAPHALEEFLQPCFDDVQIGLKQVIVERCQFAQSLAAVEGLCFMRRGDVMSEWCDRLFAKLDADGRSWADFHFLNSTFRSVTAHETGLDANVVRLSYGGHSAASASRTVRGFDGLRVEYIAPFPLNYFFSGDSMHAYSRTFAFLVQLRHAQRALDDAFLRVSTVTSRELHLLRHRLTWILSVFVDFVSSTLQSEVAVLHKRIDAAVTFDEMMLVHAQHLETINVCFLLQRETRAMHVSVLTVLDICLRFRALAVVLDAAPPAQQARKRSRKTTSRRRTTLTTSDTESDSDDDNELPTVSPVPDNAAPATTVPDTGLERDRLDNMRVELVNALSHLRHGVELLAAGTLPTSHMFNSLVFNLQAWDF</sequence>
<evidence type="ECO:0000256" key="6">
    <source>
        <dbReference type="SAM" id="MobiDB-lite"/>
    </source>
</evidence>
<evidence type="ECO:0000256" key="1">
    <source>
        <dbReference type="ARBA" id="ARBA00010337"/>
    </source>
</evidence>
<keyword evidence="3 5" id="KW-0493">Microtubule</keyword>
<evidence type="ECO:0000256" key="5">
    <source>
        <dbReference type="RuleBase" id="RU363050"/>
    </source>
</evidence>
<dbReference type="Pfam" id="PF04130">
    <property type="entry name" value="GCP_C_terminal"/>
    <property type="match status" value="1"/>
</dbReference>
<dbReference type="InterPro" id="IPR042241">
    <property type="entry name" value="GCP_C_sf"/>
</dbReference>
<dbReference type="GO" id="GO:0005816">
    <property type="term" value="C:spindle pole body"/>
    <property type="evidence" value="ECO:0007669"/>
    <property type="project" value="UniProtKB-ARBA"/>
</dbReference>
<evidence type="ECO:0000256" key="4">
    <source>
        <dbReference type="ARBA" id="ARBA00023212"/>
    </source>
</evidence>
<evidence type="ECO:0000259" key="7">
    <source>
        <dbReference type="Pfam" id="PF04130"/>
    </source>
</evidence>
<dbReference type="PANTHER" id="PTHR19302">
    <property type="entry name" value="GAMMA TUBULIN COMPLEX PROTEIN"/>
    <property type="match status" value="1"/>
</dbReference>
<dbReference type="InterPro" id="IPR040457">
    <property type="entry name" value="GCP_C"/>
</dbReference>
<dbReference type="InParanoid" id="A0A165QW57"/>
<evidence type="ECO:0000256" key="3">
    <source>
        <dbReference type="ARBA" id="ARBA00022701"/>
    </source>
</evidence>
<comment type="subcellular location">
    <subcellularLocation>
        <location evidence="5">Cytoplasm</location>
        <location evidence="5">Cytoskeleton</location>
        <location evidence="5">Microtubule organizing center</location>
    </subcellularLocation>
</comment>
<dbReference type="GO" id="GO:0000278">
    <property type="term" value="P:mitotic cell cycle"/>
    <property type="evidence" value="ECO:0007669"/>
    <property type="project" value="TreeGrafter"/>
</dbReference>
<dbReference type="GO" id="GO:0051225">
    <property type="term" value="P:spindle assembly"/>
    <property type="evidence" value="ECO:0007669"/>
    <property type="project" value="TreeGrafter"/>
</dbReference>
<feature type="compositionally biased region" description="Low complexity" evidence="6">
    <location>
        <begin position="188"/>
        <end position="204"/>
    </location>
</feature>
<gene>
    <name evidence="9" type="ORF">EXIGLDRAFT_716152</name>
</gene>
<dbReference type="OrthoDB" id="66546at2759"/>
<dbReference type="InterPro" id="IPR041470">
    <property type="entry name" value="GCP_N"/>
</dbReference>
<evidence type="ECO:0000256" key="2">
    <source>
        <dbReference type="ARBA" id="ARBA00022490"/>
    </source>
</evidence>
<reference evidence="9 10" key="1">
    <citation type="journal article" date="2016" name="Mol. Biol. Evol.">
        <title>Comparative Genomics of Early-Diverging Mushroom-Forming Fungi Provides Insights into the Origins of Lignocellulose Decay Capabilities.</title>
        <authorList>
            <person name="Nagy L.G."/>
            <person name="Riley R."/>
            <person name="Tritt A."/>
            <person name="Adam C."/>
            <person name="Daum C."/>
            <person name="Floudas D."/>
            <person name="Sun H."/>
            <person name="Yadav J.S."/>
            <person name="Pangilinan J."/>
            <person name="Larsson K.H."/>
            <person name="Matsuura K."/>
            <person name="Barry K."/>
            <person name="Labutti K."/>
            <person name="Kuo R."/>
            <person name="Ohm R.A."/>
            <person name="Bhattacharya S.S."/>
            <person name="Shirouzu T."/>
            <person name="Yoshinaga Y."/>
            <person name="Martin F.M."/>
            <person name="Grigoriev I.V."/>
            <person name="Hibbett D.S."/>
        </authorList>
    </citation>
    <scope>NUCLEOTIDE SEQUENCE [LARGE SCALE GENOMIC DNA]</scope>
    <source>
        <strain evidence="9 10">HHB12029</strain>
    </source>
</reference>
<dbReference type="EMBL" id="KV425882">
    <property type="protein sequence ID" value="KZW04152.1"/>
    <property type="molecule type" value="Genomic_DNA"/>
</dbReference>
<dbReference type="AlphaFoldDB" id="A0A165QW57"/>
<dbReference type="Gene3D" id="1.20.120.1900">
    <property type="entry name" value="Gamma-tubulin complex, C-terminal domain"/>
    <property type="match status" value="1"/>
</dbReference>
<dbReference type="GO" id="GO:0000930">
    <property type="term" value="C:gamma-tubulin complex"/>
    <property type="evidence" value="ECO:0007669"/>
    <property type="project" value="UniProtKB-ARBA"/>
</dbReference>
<proteinExistence type="inferred from homology"/>
<dbReference type="GO" id="GO:0051321">
    <property type="term" value="P:meiotic cell cycle"/>
    <property type="evidence" value="ECO:0007669"/>
    <property type="project" value="TreeGrafter"/>
</dbReference>